<comment type="caution">
    <text evidence="5">The sequence shown here is derived from an EMBL/GenBank/DDBJ whole genome shotgun (WGS) entry which is preliminary data.</text>
</comment>
<reference evidence="6 7" key="2">
    <citation type="submission" date="2017-09" db="EMBL/GenBank/DDBJ databases">
        <title>Depth-based differentiation of microbial function through sediment-hosted aquifers and enrichment of novel symbionts in the deep terrestrial subsurface.</title>
        <authorList>
            <person name="Probst A.J."/>
            <person name="Ladd B."/>
            <person name="Jarett J.K."/>
            <person name="Geller-Mcgrath D.E."/>
            <person name="Sieber C.M."/>
            <person name="Emerson J.B."/>
            <person name="Anantharaman K."/>
            <person name="Thomas B.C."/>
            <person name="Malmstrom R."/>
            <person name="Stieglmeier M."/>
            <person name="Klingl A."/>
            <person name="Woyke T."/>
            <person name="Ryan C.M."/>
            <person name="Banfield J.F."/>
        </authorList>
    </citation>
    <scope>NUCLEOTIDE SEQUENCE [LARGE SCALE GENOMIC DNA]</scope>
    <source>
        <strain evidence="5">CG_4_10_14_3_um_filter_34_13</strain>
    </source>
</reference>
<dbReference type="EMBL" id="PFKO01000208">
    <property type="protein sequence ID" value="PIY32524.1"/>
    <property type="molecule type" value="Genomic_DNA"/>
</dbReference>
<dbReference type="Gene3D" id="3.10.20.10">
    <property type="match status" value="1"/>
</dbReference>
<reference evidence="4" key="1">
    <citation type="submission" date="2017-09" db="EMBL/GenBank/DDBJ databases">
        <title>Depth-based differentiation of microbial function through sediment-hosted aquifers and enrichment of novel symbionts in the deep terrestrial subsurface.</title>
        <authorList>
            <person name="Probst A.J."/>
            <person name="Ladd B."/>
            <person name="Jarett J.K."/>
            <person name="Geller-Mcgrath D.E."/>
            <person name="Sieber C.M.K."/>
            <person name="Emerson J.B."/>
            <person name="Anantharaman K."/>
            <person name="Thomas B.C."/>
            <person name="Malmstrom R."/>
            <person name="Stieglmeier M."/>
            <person name="Klingl A."/>
            <person name="Woyke T."/>
            <person name="Ryan C.M."/>
            <person name="Banfield J.F."/>
        </authorList>
    </citation>
    <scope>NUCLEOTIDE SEQUENCE</scope>
    <source>
        <strain evidence="4">CG_4_8_14_3_um_filter_34_18</strain>
    </source>
</reference>
<dbReference type="HAMAP" id="MF_00187">
    <property type="entry name" value="FdhD"/>
    <property type="match status" value="1"/>
</dbReference>
<evidence type="ECO:0000313" key="4">
    <source>
        <dbReference type="EMBL" id="PIX34252.1"/>
    </source>
</evidence>
<dbReference type="InterPro" id="IPR016193">
    <property type="entry name" value="Cytidine_deaminase-like"/>
</dbReference>
<sequence>MLKKFNCLKFNANNFIKSKHEVVEELPLSIFINGRHFVTAMISPQMVREFVIGYLFSEKVIKNIKKIESLQIEKNIAKVIINNPLKVLSVKKLIVSGCGGGSSFLDELKLPKISSNLKIDVSDIFSGLKSFLNSDLHRITGGVHIVGLFHKKAVICISEDLGRHNALDKVIGCGLIKNVDFKTTFVVCTGRISFDMALKCSVASIPIIASRGATTSLAIEIAEKTGLTTVGFVRGRRMNIYTNGKRICRIDTRDR</sequence>
<dbReference type="PANTHER" id="PTHR30592:SF1">
    <property type="entry name" value="SULFUR CARRIER PROTEIN FDHD"/>
    <property type="match status" value="1"/>
</dbReference>
<feature type="binding site" evidence="3">
    <location>
        <begin position="232"/>
        <end position="237"/>
    </location>
    <ligand>
        <name>Mo-bis(molybdopterin guanine dinucleotide)</name>
        <dbReference type="ChEBI" id="CHEBI:60539"/>
    </ligand>
</feature>
<comment type="function">
    <text evidence="3">Required for formate dehydrogenase (FDH) activity. Acts as a sulfur carrier protein that transfers sulfur from IscS to the molybdenum cofactor prior to its insertion into FDH.</text>
</comment>
<dbReference type="Proteomes" id="UP000230646">
    <property type="component" value="Unassembled WGS sequence"/>
</dbReference>
<dbReference type="PIRSF" id="PIRSF015626">
    <property type="entry name" value="FdhD"/>
    <property type="match status" value="1"/>
</dbReference>
<evidence type="ECO:0000256" key="1">
    <source>
        <dbReference type="ARBA" id="ARBA00022490"/>
    </source>
</evidence>
<dbReference type="GO" id="GO:0006777">
    <property type="term" value="P:Mo-molybdopterin cofactor biosynthetic process"/>
    <property type="evidence" value="ECO:0007669"/>
    <property type="project" value="UniProtKB-UniRule"/>
</dbReference>
<protein>
    <recommendedName>
        <fullName evidence="3">Sulfur carrier protein FdhD</fullName>
    </recommendedName>
</protein>
<dbReference type="RefSeq" id="WP_406607582.1">
    <property type="nucleotide sequence ID" value="NZ_PFKO01000208.1"/>
</dbReference>
<dbReference type="Pfam" id="PF02634">
    <property type="entry name" value="FdhD-NarQ"/>
    <property type="match status" value="1"/>
</dbReference>
<dbReference type="EMBL" id="PFIP01000090">
    <property type="protein sequence ID" value="PIX34252.1"/>
    <property type="molecule type" value="Genomic_DNA"/>
</dbReference>
<dbReference type="Gene3D" id="3.40.140.10">
    <property type="entry name" value="Cytidine Deaminase, domain 2"/>
    <property type="match status" value="1"/>
</dbReference>
<comment type="similarity">
    <text evidence="3">Belongs to the FdhD family.</text>
</comment>
<feature type="active site" description="Cysteine persulfide intermediate" evidence="3">
    <location>
        <position position="98"/>
    </location>
</feature>
<evidence type="ECO:0000313" key="7">
    <source>
        <dbReference type="Proteomes" id="UP000231493"/>
    </source>
</evidence>
<dbReference type="Proteomes" id="UP000231493">
    <property type="component" value="Unassembled WGS sequence"/>
</dbReference>
<name>A0A2M7PQ78_9BACT</name>
<comment type="subcellular location">
    <subcellularLocation>
        <location evidence="3">Cytoplasm</location>
    </subcellularLocation>
</comment>
<dbReference type="GO" id="GO:0005737">
    <property type="term" value="C:cytoplasm"/>
    <property type="evidence" value="ECO:0007669"/>
    <property type="project" value="UniProtKB-SubCell"/>
</dbReference>
<dbReference type="InterPro" id="IPR003786">
    <property type="entry name" value="FdhD"/>
</dbReference>
<dbReference type="GO" id="GO:0097163">
    <property type="term" value="F:sulfur carrier activity"/>
    <property type="evidence" value="ECO:0007669"/>
    <property type="project" value="UniProtKB-UniRule"/>
</dbReference>
<evidence type="ECO:0000256" key="3">
    <source>
        <dbReference type="HAMAP-Rule" id="MF_00187"/>
    </source>
</evidence>
<evidence type="ECO:0000313" key="5">
    <source>
        <dbReference type="EMBL" id="PIY32524.1"/>
    </source>
</evidence>
<keyword evidence="1 3" id="KW-0963">Cytoplasm</keyword>
<accession>A0A2M7PQ78</accession>
<keyword evidence="2 3" id="KW-0501">Molybdenum cofactor biosynthesis</keyword>
<dbReference type="AlphaFoldDB" id="A0A2M7PQ78"/>
<proteinExistence type="inferred from homology"/>
<dbReference type="SUPFAM" id="SSF53927">
    <property type="entry name" value="Cytidine deaminase-like"/>
    <property type="match status" value="1"/>
</dbReference>
<dbReference type="PANTHER" id="PTHR30592">
    <property type="entry name" value="FORMATE DEHYDROGENASE"/>
    <property type="match status" value="1"/>
</dbReference>
<evidence type="ECO:0000313" key="6">
    <source>
        <dbReference type="Proteomes" id="UP000230646"/>
    </source>
</evidence>
<accession>A0A2M7K7Y5</accession>
<gene>
    <name evidence="3" type="primary">fdhD</name>
    <name evidence="5" type="ORF">COZ07_05420</name>
    <name evidence="4" type="ORF">COZ58_04605</name>
</gene>
<organism evidence="5 6">
    <name type="scientific">Candidatus Infernicultor aquiphilus</name>
    <dbReference type="NCBI Taxonomy" id="1805029"/>
    <lineage>
        <taxon>Bacteria</taxon>
        <taxon>Pseudomonadati</taxon>
        <taxon>Atribacterota</taxon>
        <taxon>Candidatus Phoenicimicrobiia</taxon>
        <taxon>Candidatus Pheonicimicrobiales</taxon>
        <taxon>Candidatus Phoenicimicrobiaceae</taxon>
        <taxon>Candidatus Infernicultor</taxon>
    </lineage>
</organism>
<dbReference type="NCBIfam" id="TIGR00129">
    <property type="entry name" value="fdhD_narQ"/>
    <property type="match status" value="1"/>
</dbReference>
<evidence type="ECO:0000256" key="2">
    <source>
        <dbReference type="ARBA" id="ARBA00023150"/>
    </source>
</evidence>
<dbReference type="GO" id="GO:0016783">
    <property type="term" value="F:sulfurtransferase activity"/>
    <property type="evidence" value="ECO:0007669"/>
    <property type="project" value="InterPro"/>
</dbReference>